<sequence length="374" mass="41880">MENERCKPTTAIHGPTATAAVPARPNAAGPIAKFCPRAWAERRLLGRRLPEQFSNDDARRNDFPASFISASRKPGHARQRAPPPATPLPAVDAGSDSSASPGSPSVNIEQPHSVQSVHSQQPQQQQQQQPQPQQIPQLQQPSATQTAAYKTKLMQMRVHYDDLVKVRDRMKRDRVRVDRLDKMLDLLDNKLGNVKCDVQFLDRMHSSIKQLIHKHTIGRPLLDAMNTIIKENRKMDNWMPFPDPWANFKHMEIKVPDEVVKIMAKDGNADYVAEAKRRRLIGPESDVQAVPDLKISEAHPAVAELEKIEIDCQQGTKKFTFTGPASAELGAYDWDVDTPPMSHHAESAVVKIRSREPCLETASFVSNRSLRDGT</sequence>
<keyword evidence="3" id="KW-1185">Reference proteome</keyword>
<organism evidence="2 3">
    <name type="scientific">Steinernema carpocapsae</name>
    <name type="common">Entomopathogenic nematode</name>
    <dbReference type="NCBI Taxonomy" id="34508"/>
    <lineage>
        <taxon>Eukaryota</taxon>
        <taxon>Metazoa</taxon>
        <taxon>Ecdysozoa</taxon>
        <taxon>Nematoda</taxon>
        <taxon>Chromadorea</taxon>
        <taxon>Rhabditida</taxon>
        <taxon>Tylenchina</taxon>
        <taxon>Panagrolaimomorpha</taxon>
        <taxon>Strongyloidoidea</taxon>
        <taxon>Steinernematidae</taxon>
        <taxon>Steinernema</taxon>
    </lineage>
</organism>
<reference evidence="2 3" key="1">
    <citation type="journal article" date="2015" name="Genome Biol.">
        <title>Comparative genomics of Steinernema reveals deeply conserved gene regulatory networks.</title>
        <authorList>
            <person name="Dillman A.R."/>
            <person name="Macchietto M."/>
            <person name="Porter C.F."/>
            <person name="Rogers A."/>
            <person name="Williams B."/>
            <person name="Antoshechkin I."/>
            <person name="Lee M.M."/>
            <person name="Goodwin Z."/>
            <person name="Lu X."/>
            <person name="Lewis E.E."/>
            <person name="Goodrich-Blair H."/>
            <person name="Stock S.P."/>
            <person name="Adams B.J."/>
            <person name="Sternberg P.W."/>
            <person name="Mortazavi A."/>
        </authorList>
    </citation>
    <scope>NUCLEOTIDE SEQUENCE [LARGE SCALE GENOMIC DNA]</scope>
    <source>
        <strain evidence="2 3">ALL</strain>
    </source>
</reference>
<reference evidence="2 3" key="2">
    <citation type="journal article" date="2019" name="G3 (Bethesda)">
        <title>Hybrid Assembly of the Genome of the Entomopathogenic Nematode Steinernema carpocapsae Identifies the X-Chromosome.</title>
        <authorList>
            <person name="Serra L."/>
            <person name="Macchietto M."/>
            <person name="Macias-Munoz A."/>
            <person name="McGill C.J."/>
            <person name="Rodriguez I.M."/>
            <person name="Rodriguez B."/>
            <person name="Murad R."/>
            <person name="Mortazavi A."/>
        </authorList>
    </citation>
    <scope>NUCLEOTIDE SEQUENCE [LARGE SCALE GENOMIC DNA]</scope>
    <source>
        <strain evidence="2 3">ALL</strain>
    </source>
</reference>
<evidence type="ECO:0000313" key="2">
    <source>
        <dbReference type="EMBL" id="TKR66928.1"/>
    </source>
</evidence>
<dbReference type="Proteomes" id="UP000298663">
    <property type="component" value="Unassembled WGS sequence"/>
</dbReference>
<evidence type="ECO:0000256" key="1">
    <source>
        <dbReference type="SAM" id="MobiDB-lite"/>
    </source>
</evidence>
<feature type="region of interest" description="Disordered" evidence="1">
    <location>
        <begin position="1"/>
        <end position="25"/>
    </location>
</feature>
<gene>
    <name evidence="2" type="ORF">L596_023151</name>
</gene>
<dbReference type="AlphaFoldDB" id="A0A4U5MCT6"/>
<accession>A0A4U5MCT6</accession>
<comment type="caution">
    <text evidence="2">The sequence shown here is derived from an EMBL/GenBank/DDBJ whole genome shotgun (WGS) entry which is preliminary data.</text>
</comment>
<feature type="compositionally biased region" description="Low complexity" evidence="1">
    <location>
        <begin position="14"/>
        <end position="25"/>
    </location>
</feature>
<dbReference type="EMBL" id="AZBU02000008">
    <property type="protein sequence ID" value="TKR66928.1"/>
    <property type="molecule type" value="Genomic_DNA"/>
</dbReference>
<evidence type="ECO:0000313" key="3">
    <source>
        <dbReference type="Proteomes" id="UP000298663"/>
    </source>
</evidence>
<feature type="region of interest" description="Disordered" evidence="1">
    <location>
        <begin position="68"/>
        <end position="145"/>
    </location>
</feature>
<feature type="compositionally biased region" description="Low complexity" evidence="1">
    <location>
        <begin position="89"/>
        <end position="142"/>
    </location>
</feature>
<protein>
    <submittedName>
        <fullName evidence="2">Uncharacterized protein</fullName>
    </submittedName>
</protein>
<name>A0A4U5MCT6_STECR</name>
<proteinExistence type="predicted"/>
<dbReference type="SUPFAM" id="SSF81995">
    <property type="entry name" value="beta-sandwich domain of Sec23/24"/>
    <property type="match status" value="1"/>
</dbReference>